<dbReference type="PANTHER" id="PTHR23523:SF2">
    <property type="entry name" value="2-NITROIMIDAZOLE TRANSPORTER"/>
    <property type="match status" value="1"/>
</dbReference>
<dbReference type="Pfam" id="PF07690">
    <property type="entry name" value="MFS_1"/>
    <property type="match status" value="1"/>
</dbReference>
<evidence type="ECO:0000313" key="3">
    <source>
        <dbReference type="EMBL" id="CAB4625732.1"/>
    </source>
</evidence>
<keyword evidence="1" id="KW-1133">Transmembrane helix</keyword>
<feature type="transmembrane region" description="Helical" evidence="1">
    <location>
        <begin position="73"/>
        <end position="91"/>
    </location>
</feature>
<dbReference type="InterPro" id="IPR011701">
    <property type="entry name" value="MFS"/>
</dbReference>
<feature type="transmembrane region" description="Helical" evidence="1">
    <location>
        <begin position="7"/>
        <end position="32"/>
    </location>
</feature>
<dbReference type="PANTHER" id="PTHR23523">
    <property type="match status" value="1"/>
</dbReference>
<dbReference type="Gene3D" id="1.20.1250.20">
    <property type="entry name" value="MFS general substrate transporter like domains"/>
    <property type="match status" value="1"/>
</dbReference>
<dbReference type="EMBL" id="CAEZVI010000028">
    <property type="protein sequence ID" value="CAB4625732.1"/>
    <property type="molecule type" value="Genomic_DNA"/>
</dbReference>
<dbReference type="InterPro" id="IPR052524">
    <property type="entry name" value="MFS_Cyanate_Porter"/>
</dbReference>
<accession>A0A6J6IMF7</accession>
<protein>
    <submittedName>
        <fullName evidence="3">Unannotated protein</fullName>
    </submittedName>
</protein>
<dbReference type="SUPFAM" id="SSF103473">
    <property type="entry name" value="MFS general substrate transporter"/>
    <property type="match status" value="1"/>
</dbReference>
<proteinExistence type="predicted"/>
<feature type="transmembrane region" description="Helical" evidence="1">
    <location>
        <begin position="206"/>
        <end position="224"/>
    </location>
</feature>
<feature type="transmembrane region" description="Helical" evidence="1">
    <location>
        <begin position="157"/>
        <end position="179"/>
    </location>
</feature>
<dbReference type="GO" id="GO:0022857">
    <property type="term" value="F:transmembrane transporter activity"/>
    <property type="evidence" value="ECO:0007669"/>
    <property type="project" value="InterPro"/>
</dbReference>
<dbReference type="InterPro" id="IPR020846">
    <property type="entry name" value="MFS_dom"/>
</dbReference>
<organism evidence="3">
    <name type="scientific">freshwater metagenome</name>
    <dbReference type="NCBI Taxonomy" id="449393"/>
    <lineage>
        <taxon>unclassified sequences</taxon>
        <taxon>metagenomes</taxon>
        <taxon>ecological metagenomes</taxon>
    </lineage>
</organism>
<reference evidence="3" key="1">
    <citation type="submission" date="2020-05" db="EMBL/GenBank/DDBJ databases">
        <authorList>
            <person name="Chiriac C."/>
            <person name="Salcher M."/>
            <person name="Ghai R."/>
            <person name="Kavagutti S V."/>
        </authorList>
    </citation>
    <scope>NUCLEOTIDE SEQUENCE</scope>
</reference>
<feature type="transmembrane region" description="Helical" evidence="1">
    <location>
        <begin position="44"/>
        <end position="64"/>
    </location>
</feature>
<dbReference type="PROSITE" id="PS50850">
    <property type="entry name" value="MFS"/>
    <property type="match status" value="1"/>
</dbReference>
<gene>
    <name evidence="3" type="ORF">UFOPK1981_00422</name>
</gene>
<keyword evidence="1" id="KW-0812">Transmembrane</keyword>
<feature type="transmembrane region" description="Helical" evidence="1">
    <location>
        <begin position="331"/>
        <end position="354"/>
    </location>
</feature>
<evidence type="ECO:0000259" key="2">
    <source>
        <dbReference type="PROSITE" id="PS50850"/>
    </source>
</evidence>
<keyword evidence="1" id="KW-0472">Membrane</keyword>
<dbReference type="InterPro" id="IPR036259">
    <property type="entry name" value="MFS_trans_sf"/>
</dbReference>
<feature type="transmembrane region" description="Helical" evidence="1">
    <location>
        <begin position="130"/>
        <end position="151"/>
    </location>
</feature>
<feature type="transmembrane region" description="Helical" evidence="1">
    <location>
        <begin position="296"/>
        <end position="319"/>
    </location>
</feature>
<name>A0A6J6IMF7_9ZZZZ</name>
<feature type="transmembrane region" description="Helical" evidence="1">
    <location>
        <begin position="360"/>
        <end position="382"/>
    </location>
</feature>
<feature type="transmembrane region" description="Helical" evidence="1">
    <location>
        <begin position="244"/>
        <end position="265"/>
    </location>
</feature>
<sequence length="388" mass="41848">MKNTLRAGLPIFAISSNMRAGLILIGPLLPIIKAEYGISVFQESILAAAPLLCFSLSAIFMGAINKFGNTNRIISYAVTLLTLSLFLRTTFGVASLLIFSITLGIAVAVLNFMLPVWVKENEKGNGALLTGIYAAVMGSSAAISLAVTAPLAELTSLSWRLSMLPWFIIGAAASLWWWLKMPSSSTPEIVEKSPSFWTNPLFRNKTAWSITLFFGLLNMIHYASATWLPTILLTKGFDLVDAGLLVAAATLIASLLSLAVPHFAAKRKDFRAILIVFSAFLAISYYAISVDSGPRLWAWVILANIGVYVTFSLALYLVVFRAENAGVTRSLSIMMQSVGYLLATTSPIILGLLFDVSANWSTALYFIIALALVQVFVALGAGSAKKVK</sequence>
<evidence type="ECO:0000256" key="1">
    <source>
        <dbReference type="SAM" id="Phobius"/>
    </source>
</evidence>
<feature type="transmembrane region" description="Helical" evidence="1">
    <location>
        <begin position="272"/>
        <end position="290"/>
    </location>
</feature>
<feature type="domain" description="Major facilitator superfamily (MFS) profile" evidence="2">
    <location>
        <begin position="1"/>
        <end position="386"/>
    </location>
</feature>
<dbReference type="AlphaFoldDB" id="A0A6J6IMF7"/>
<feature type="transmembrane region" description="Helical" evidence="1">
    <location>
        <begin position="97"/>
        <end position="118"/>
    </location>
</feature>